<dbReference type="Proteomes" id="UP001642484">
    <property type="component" value="Unassembled WGS sequence"/>
</dbReference>
<evidence type="ECO:0000313" key="2">
    <source>
        <dbReference type="Proteomes" id="UP001642484"/>
    </source>
</evidence>
<proteinExistence type="predicted"/>
<dbReference type="EMBL" id="CAXAMN010014236">
    <property type="protein sequence ID" value="CAK9042837.1"/>
    <property type="molecule type" value="Genomic_DNA"/>
</dbReference>
<comment type="caution">
    <text evidence="1">The sequence shown here is derived from an EMBL/GenBank/DDBJ whole genome shotgun (WGS) entry which is preliminary data.</text>
</comment>
<keyword evidence="2" id="KW-1185">Reference proteome</keyword>
<accession>A0ABP0LUD2</accession>
<sequence>MAGSMGGEQLLWRRPPHVLDPLMVEHVPATAPSVGDAALQHWINRVRWHADRAMLAGKAAQKAQDIAEDAAKKAIEMAGGVLPDRVNLAAHDARFRSGGDAAAKEMGQEDLQKEASQEAHAGLPDPHAEQLAANEADAATRPVQQLVHPLVFGWVCWPHFAGFSQHLAGCWFISLEQRACAHIRAVFLLSSRSTFTLHLKEEESFHELRH</sequence>
<name>A0ABP0LUD2_9DINO</name>
<protein>
    <submittedName>
        <fullName evidence="1">Uncharacterized protein</fullName>
    </submittedName>
</protein>
<evidence type="ECO:0000313" key="1">
    <source>
        <dbReference type="EMBL" id="CAK9042837.1"/>
    </source>
</evidence>
<reference evidence="1 2" key="1">
    <citation type="submission" date="2024-02" db="EMBL/GenBank/DDBJ databases">
        <authorList>
            <person name="Chen Y."/>
            <person name="Shah S."/>
            <person name="Dougan E. K."/>
            <person name="Thang M."/>
            <person name="Chan C."/>
        </authorList>
    </citation>
    <scope>NUCLEOTIDE SEQUENCE [LARGE SCALE GENOMIC DNA]</scope>
</reference>
<gene>
    <name evidence="1" type="ORF">CCMP2556_LOCUS22747</name>
</gene>
<organism evidence="1 2">
    <name type="scientific">Durusdinium trenchii</name>
    <dbReference type="NCBI Taxonomy" id="1381693"/>
    <lineage>
        <taxon>Eukaryota</taxon>
        <taxon>Sar</taxon>
        <taxon>Alveolata</taxon>
        <taxon>Dinophyceae</taxon>
        <taxon>Suessiales</taxon>
        <taxon>Symbiodiniaceae</taxon>
        <taxon>Durusdinium</taxon>
    </lineage>
</organism>